<accession>A0A368DTP7</accession>
<evidence type="ECO:0000259" key="2">
    <source>
        <dbReference type="Pfam" id="PF07978"/>
    </source>
</evidence>
<sequence length="108" mass="12706">MLHEIRVYHCTPGCVPKVLDRFENIVFDFWEKYGIKSVGFWTTYIGESNMDITYLLEWESLAEREEKWNAFQADPEWIKKRAATEPNGPIVASYSNQILQPTKFSNLK</sequence>
<evidence type="ECO:0000256" key="1">
    <source>
        <dbReference type="ARBA" id="ARBA00005291"/>
    </source>
</evidence>
<dbReference type="InterPro" id="IPR051557">
    <property type="entry name" value="NipSnap_domain"/>
</dbReference>
<reference evidence="3 4" key="1">
    <citation type="journal article" date="2018" name="Microbiome">
        <title>Fine metagenomic profile of the Mediterranean stratified and mixed water columns revealed by assembly and recruitment.</title>
        <authorList>
            <person name="Haro-Moreno J.M."/>
            <person name="Lopez-Perez M."/>
            <person name="De La Torre J.R."/>
            <person name="Picazo A."/>
            <person name="Camacho A."/>
            <person name="Rodriguez-Valera F."/>
        </authorList>
    </citation>
    <scope>NUCLEOTIDE SEQUENCE [LARGE SCALE GENOMIC DNA]</scope>
    <source>
        <strain evidence="3">MED-G57</strain>
    </source>
</reference>
<proteinExistence type="inferred from homology"/>
<dbReference type="Pfam" id="PF07978">
    <property type="entry name" value="NIPSNAP"/>
    <property type="match status" value="1"/>
</dbReference>
<name>A0A368DTP7_9PROT</name>
<dbReference type="PANTHER" id="PTHR21017:SF17">
    <property type="entry name" value="PROTEIN NIPSNAP"/>
    <property type="match status" value="1"/>
</dbReference>
<evidence type="ECO:0000313" key="3">
    <source>
        <dbReference type="EMBL" id="RCL74653.1"/>
    </source>
</evidence>
<dbReference type="SUPFAM" id="SSF54909">
    <property type="entry name" value="Dimeric alpha+beta barrel"/>
    <property type="match status" value="1"/>
</dbReference>
<dbReference type="EMBL" id="QOQD01000001">
    <property type="protein sequence ID" value="RCL74653.1"/>
    <property type="molecule type" value="Genomic_DNA"/>
</dbReference>
<protein>
    <submittedName>
        <fullName evidence="3">NIPSNAP family protein</fullName>
    </submittedName>
</protein>
<dbReference type="InterPro" id="IPR011008">
    <property type="entry name" value="Dimeric_a/b-barrel"/>
</dbReference>
<comment type="caution">
    <text evidence="3">The sequence shown here is derived from an EMBL/GenBank/DDBJ whole genome shotgun (WGS) entry which is preliminary data.</text>
</comment>
<gene>
    <name evidence="3" type="ORF">DBW71_00470</name>
</gene>
<dbReference type="InterPro" id="IPR012577">
    <property type="entry name" value="NIPSNAP"/>
</dbReference>
<organism evidence="3 4">
    <name type="scientific">PS1 clade bacterium</name>
    <dbReference type="NCBI Taxonomy" id="2175152"/>
    <lineage>
        <taxon>Bacteria</taxon>
        <taxon>Pseudomonadati</taxon>
        <taxon>Pseudomonadota</taxon>
        <taxon>Alphaproteobacteria</taxon>
        <taxon>PS1 clade</taxon>
    </lineage>
</organism>
<dbReference type="Gene3D" id="3.30.70.100">
    <property type="match status" value="1"/>
</dbReference>
<dbReference type="Proteomes" id="UP000253570">
    <property type="component" value="Unassembled WGS sequence"/>
</dbReference>
<feature type="domain" description="NIPSNAP" evidence="2">
    <location>
        <begin position="4"/>
        <end position="105"/>
    </location>
</feature>
<dbReference type="AlphaFoldDB" id="A0A368DTP7"/>
<dbReference type="PANTHER" id="PTHR21017">
    <property type="entry name" value="NIPSNAP-RELATED"/>
    <property type="match status" value="1"/>
</dbReference>
<comment type="similarity">
    <text evidence="1">Belongs to the NipSnap family.</text>
</comment>
<evidence type="ECO:0000313" key="4">
    <source>
        <dbReference type="Proteomes" id="UP000253570"/>
    </source>
</evidence>